<dbReference type="EMBL" id="KE504201">
    <property type="protein sequence ID" value="EPS95755.1"/>
    <property type="molecule type" value="Genomic_DNA"/>
</dbReference>
<evidence type="ECO:0000313" key="2">
    <source>
        <dbReference type="EMBL" id="EPS95755.1"/>
    </source>
</evidence>
<evidence type="ECO:0000313" key="3">
    <source>
        <dbReference type="Proteomes" id="UP000015241"/>
    </source>
</evidence>
<dbReference type="HOGENOM" id="CLU_020336_7_0_1"/>
<dbReference type="PANTHER" id="PTHR43798">
    <property type="entry name" value="MONOACYLGLYCEROL LIPASE"/>
    <property type="match status" value="1"/>
</dbReference>
<dbReference type="InterPro" id="IPR050266">
    <property type="entry name" value="AB_hydrolase_sf"/>
</dbReference>
<organism evidence="2 3">
    <name type="scientific">Fomitopsis schrenkii</name>
    <name type="common">Brown rot fungus</name>
    <dbReference type="NCBI Taxonomy" id="2126942"/>
    <lineage>
        <taxon>Eukaryota</taxon>
        <taxon>Fungi</taxon>
        <taxon>Dikarya</taxon>
        <taxon>Basidiomycota</taxon>
        <taxon>Agaricomycotina</taxon>
        <taxon>Agaricomycetes</taxon>
        <taxon>Polyporales</taxon>
        <taxon>Fomitopsis</taxon>
    </lineage>
</organism>
<dbReference type="GO" id="GO:0047372">
    <property type="term" value="F:monoacylglycerol lipase activity"/>
    <property type="evidence" value="ECO:0007669"/>
    <property type="project" value="TreeGrafter"/>
</dbReference>
<dbReference type="STRING" id="743788.S8F1X6"/>
<dbReference type="Gene3D" id="3.40.50.1820">
    <property type="entry name" value="alpha/beta hydrolase"/>
    <property type="match status" value="1"/>
</dbReference>
<dbReference type="Proteomes" id="UP000015241">
    <property type="component" value="Unassembled WGS sequence"/>
</dbReference>
<keyword evidence="3" id="KW-1185">Reference proteome</keyword>
<dbReference type="PRINTS" id="PR00111">
    <property type="entry name" value="ABHYDROLASE"/>
</dbReference>
<dbReference type="InterPro" id="IPR000639">
    <property type="entry name" value="Epox_hydrolase-like"/>
</dbReference>
<dbReference type="GO" id="GO:0046464">
    <property type="term" value="P:acylglycerol catabolic process"/>
    <property type="evidence" value="ECO:0007669"/>
    <property type="project" value="TreeGrafter"/>
</dbReference>
<sequence length="327" mass="36852">MDRSLYRTVTTQRGLRYAYAAIPADGTPRDTLLFVHGFPSSSYDWRNQVDFFRKAGFSLIIPDMLGAGDTEKPADWTVFQFKAMAGDIIDILDAEKVEKVIVIGHDWGSALTSRLASYYPERFKAYAFVAVGYSPTAVGYDYETAMTKIKQAIGYETYGYWEFFCEDGADKIIEAHLDSWLSLVYPSDPTLWKTDMATKGAMKAWLLADKHAPPPSYFTEEDKKHSTEIVRRDGIASALNWYKSFVRGISTEDKGIPEENQMISKPVLFFACQKDYVCVPALGLRAGEHCNDFTVKELDTGHWAQLEAPDQFNAELLEWINGSNGKA</sequence>
<protein>
    <recommendedName>
        <fullName evidence="1">AB hydrolase-1 domain-containing protein</fullName>
    </recommendedName>
</protein>
<dbReference type="InterPro" id="IPR000073">
    <property type="entry name" value="AB_hydrolase_1"/>
</dbReference>
<proteinExistence type="predicted"/>
<dbReference type="eggNOG" id="KOG4178">
    <property type="taxonomic scope" value="Eukaryota"/>
</dbReference>
<dbReference type="AlphaFoldDB" id="S8F1X6"/>
<dbReference type="SUPFAM" id="SSF53474">
    <property type="entry name" value="alpha/beta-Hydrolases"/>
    <property type="match status" value="1"/>
</dbReference>
<dbReference type="InterPro" id="IPR029058">
    <property type="entry name" value="AB_hydrolase_fold"/>
</dbReference>
<dbReference type="PRINTS" id="PR00412">
    <property type="entry name" value="EPOXHYDRLASE"/>
</dbReference>
<gene>
    <name evidence="2" type="ORF">FOMPIDRAFT_1131812</name>
</gene>
<accession>S8F1X6</accession>
<dbReference type="Pfam" id="PF00561">
    <property type="entry name" value="Abhydrolase_1"/>
    <property type="match status" value="1"/>
</dbReference>
<reference evidence="2 3" key="1">
    <citation type="journal article" date="2012" name="Science">
        <title>The Paleozoic origin of enzymatic lignin decomposition reconstructed from 31 fungal genomes.</title>
        <authorList>
            <person name="Floudas D."/>
            <person name="Binder M."/>
            <person name="Riley R."/>
            <person name="Barry K."/>
            <person name="Blanchette R.A."/>
            <person name="Henrissat B."/>
            <person name="Martinez A.T."/>
            <person name="Otillar R."/>
            <person name="Spatafora J.W."/>
            <person name="Yadav J.S."/>
            <person name="Aerts A."/>
            <person name="Benoit I."/>
            <person name="Boyd A."/>
            <person name="Carlson A."/>
            <person name="Copeland A."/>
            <person name="Coutinho P.M."/>
            <person name="de Vries R.P."/>
            <person name="Ferreira P."/>
            <person name="Findley K."/>
            <person name="Foster B."/>
            <person name="Gaskell J."/>
            <person name="Glotzer D."/>
            <person name="Gorecki P."/>
            <person name="Heitman J."/>
            <person name="Hesse C."/>
            <person name="Hori C."/>
            <person name="Igarashi K."/>
            <person name="Jurgens J.A."/>
            <person name="Kallen N."/>
            <person name="Kersten P."/>
            <person name="Kohler A."/>
            <person name="Kuees U."/>
            <person name="Kumar T.K.A."/>
            <person name="Kuo A."/>
            <person name="LaButti K."/>
            <person name="Larrondo L.F."/>
            <person name="Lindquist E."/>
            <person name="Ling A."/>
            <person name="Lombard V."/>
            <person name="Lucas S."/>
            <person name="Lundell T."/>
            <person name="Martin R."/>
            <person name="McLaughlin D.J."/>
            <person name="Morgenstern I."/>
            <person name="Morin E."/>
            <person name="Murat C."/>
            <person name="Nagy L.G."/>
            <person name="Nolan M."/>
            <person name="Ohm R.A."/>
            <person name="Patyshakuliyeva A."/>
            <person name="Rokas A."/>
            <person name="Ruiz-Duenas F.J."/>
            <person name="Sabat G."/>
            <person name="Salamov A."/>
            <person name="Samejima M."/>
            <person name="Schmutz J."/>
            <person name="Slot J.C."/>
            <person name="St John F."/>
            <person name="Stenlid J."/>
            <person name="Sun H."/>
            <person name="Sun S."/>
            <person name="Syed K."/>
            <person name="Tsang A."/>
            <person name="Wiebenga A."/>
            <person name="Young D."/>
            <person name="Pisabarro A."/>
            <person name="Eastwood D.C."/>
            <person name="Martin F."/>
            <person name="Cullen D."/>
            <person name="Grigoriev I.V."/>
            <person name="Hibbett D.S."/>
        </authorList>
    </citation>
    <scope>NUCLEOTIDE SEQUENCE</scope>
    <source>
        <strain evidence="3">FP-58527</strain>
    </source>
</reference>
<dbReference type="InParanoid" id="S8F1X6"/>
<dbReference type="PANTHER" id="PTHR43798:SF33">
    <property type="entry name" value="HYDROLASE, PUTATIVE (AFU_ORTHOLOGUE AFUA_2G14860)-RELATED"/>
    <property type="match status" value="1"/>
</dbReference>
<feature type="domain" description="AB hydrolase-1" evidence="1">
    <location>
        <begin position="31"/>
        <end position="309"/>
    </location>
</feature>
<dbReference type="GO" id="GO:0016020">
    <property type="term" value="C:membrane"/>
    <property type="evidence" value="ECO:0007669"/>
    <property type="project" value="TreeGrafter"/>
</dbReference>
<name>S8F1X6_FOMSC</name>
<dbReference type="OrthoDB" id="408373at2759"/>
<evidence type="ECO:0000259" key="1">
    <source>
        <dbReference type="Pfam" id="PF00561"/>
    </source>
</evidence>